<dbReference type="InterPro" id="IPR006315">
    <property type="entry name" value="OM_autotransptr_brl_dom"/>
</dbReference>
<evidence type="ECO:0000313" key="4">
    <source>
        <dbReference type="Proteomes" id="UP000000245"/>
    </source>
</evidence>
<keyword evidence="4" id="KW-1185">Reference proteome</keyword>
<protein>
    <submittedName>
        <fullName evidence="3">Outer membrane autotransporter barrel domain protein</fullName>
    </submittedName>
</protein>
<dbReference type="eggNOG" id="COG4625">
    <property type="taxonomic scope" value="Bacteria"/>
</dbReference>
<dbReference type="EMBL" id="CP000697">
    <property type="protein sequence ID" value="ABQ30134.1"/>
    <property type="molecule type" value="Genomic_DNA"/>
</dbReference>
<dbReference type="GO" id="GO:0016788">
    <property type="term" value="F:hydrolase activity, acting on ester bonds"/>
    <property type="evidence" value="ECO:0007669"/>
    <property type="project" value="InterPro"/>
</dbReference>
<dbReference type="InterPro" id="IPR005546">
    <property type="entry name" value="Autotransporte_beta"/>
</dbReference>
<accession>A5FX02</accession>
<dbReference type="InterPro" id="IPR001087">
    <property type="entry name" value="GDSL"/>
</dbReference>
<dbReference type="GO" id="GO:0019867">
    <property type="term" value="C:outer membrane"/>
    <property type="evidence" value="ECO:0007669"/>
    <property type="project" value="InterPro"/>
</dbReference>
<dbReference type="InterPro" id="IPR036514">
    <property type="entry name" value="SGNH_hydro_sf"/>
</dbReference>
<dbReference type="STRING" id="349163.Acry_0915"/>
<proteinExistence type="predicted"/>
<dbReference type="Pfam" id="PF03797">
    <property type="entry name" value="Autotransporter"/>
    <property type="match status" value="1"/>
</dbReference>
<dbReference type="Proteomes" id="UP000000245">
    <property type="component" value="Chromosome"/>
</dbReference>
<keyword evidence="1" id="KW-0378">Hydrolase</keyword>
<dbReference type="Gene3D" id="3.40.50.1110">
    <property type="entry name" value="SGNH hydrolase"/>
    <property type="match status" value="1"/>
</dbReference>
<gene>
    <name evidence="3" type="ordered locus">Acry_0915</name>
</gene>
<dbReference type="eggNOG" id="COG3240">
    <property type="taxonomic scope" value="Bacteria"/>
</dbReference>
<sequence>MGSEMTFETCVRRLAIGALAAGFIGLAPARAQAPGSLYVFGDSLSDNGNIPRLTGVPYPGPPYVGFRFSNGPVWAEYLPGLTGLNFKPSNDYAVGGAFAGPLVVNGVTYNNLVNFPSTLLPGLPNELQEIQGFAASGGHFSPSDVVGIWIGGNNYFATETLVGADPANAQQIVSQNVSTVLAQTGQAIGQVAALGARQVVLQNLVPFGNVPTVNGTPQLVALGDQIIAAHNAGLATLAGQLHASLGINILLINQQQIFSEISANPAAYGFTNVTDACFASASSACAYAPASVQNQYLWWNVHPTTHGHQVIAEYVASALNGFQSLSVPARLLDAGAAAFAQTIGARMDALRHGAGGLTVDLAGGPMLADAAAGDTGPMEMPGNGHALSVFVAGGYGFGARAAAPGSLGFHDQIGTVTAGADYRFTRHLAAGLAFGYARESATVNGGERLDADAYQFAAYLAAHSRHLYLDAQLDYGLDRFGRISRPGVLAPITASPRGHTLGATIQAGYVLHRGVVAFGPTVGLDATEAHVDPYTEQGDPALTMAVGGQDFGRVLFGAGLAASARVRLGGVAIRPHGSIGMQASIAGAPGQFASVFTDEPLVGLTTTYPQLSTMWGVADAGVTARLAGRLSATVDLATTFARRAGEQRMVSAGLRWRF</sequence>
<reference evidence="3 4" key="1">
    <citation type="submission" date="2007-05" db="EMBL/GenBank/DDBJ databases">
        <title>Complete sequence of chromosome of Acidiphilium cryptum JF-5.</title>
        <authorList>
            <consortium name="US DOE Joint Genome Institute"/>
            <person name="Copeland A."/>
            <person name="Lucas S."/>
            <person name="Lapidus A."/>
            <person name="Barry K."/>
            <person name="Detter J.C."/>
            <person name="Glavina del Rio T."/>
            <person name="Hammon N."/>
            <person name="Israni S."/>
            <person name="Dalin E."/>
            <person name="Tice H."/>
            <person name="Pitluck S."/>
            <person name="Sims D."/>
            <person name="Brettin T."/>
            <person name="Bruce D."/>
            <person name="Han C."/>
            <person name="Schmutz J."/>
            <person name="Larimer F."/>
            <person name="Land M."/>
            <person name="Hauser L."/>
            <person name="Kyrpides N."/>
            <person name="Kim E."/>
            <person name="Magnuson T."/>
            <person name="Richardson P."/>
        </authorList>
    </citation>
    <scope>NUCLEOTIDE SEQUENCE [LARGE SCALE GENOMIC DNA]</scope>
    <source>
        <strain evidence="3 4">JF-5</strain>
    </source>
</reference>
<feature type="domain" description="Autotransporter" evidence="2">
    <location>
        <begin position="382"/>
        <end position="658"/>
    </location>
</feature>
<evidence type="ECO:0000313" key="3">
    <source>
        <dbReference type="EMBL" id="ABQ30134.1"/>
    </source>
</evidence>
<dbReference type="InterPro" id="IPR036709">
    <property type="entry name" value="Autotransporte_beta_dom_sf"/>
</dbReference>
<name>A5FX02_ACICJ</name>
<dbReference type="InterPro" id="IPR051058">
    <property type="entry name" value="GDSL_Est/Lipase"/>
</dbReference>
<dbReference type="SUPFAM" id="SSF52266">
    <property type="entry name" value="SGNH hydrolase"/>
    <property type="match status" value="1"/>
</dbReference>
<dbReference type="Pfam" id="PF00657">
    <property type="entry name" value="Lipase_GDSL"/>
    <property type="match status" value="1"/>
</dbReference>
<dbReference type="NCBIfam" id="TIGR01414">
    <property type="entry name" value="autotrans_barl"/>
    <property type="match status" value="1"/>
</dbReference>
<organism evidence="3 4">
    <name type="scientific">Acidiphilium cryptum (strain JF-5)</name>
    <dbReference type="NCBI Taxonomy" id="349163"/>
    <lineage>
        <taxon>Bacteria</taxon>
        <taxon>Pseudomonadati</taxon>
        <taxon>Pseudomonadota</taxon>
        <taxon>Alphaproteobacteria</taxon>
        <taxon>Acetobacterales</taxon>
        <taxon>Acidocellaceae</taxon>
        <taxon>Acidiphilium</taxon>
    </lineage>
</organism>
<dbReference type="AlphaFoldDB" id="A5FX02"/>
<dbReference type="PANTHER" id="PTHR45648:SF22">
    <property type="entry name" value="GDSL LIPASE_ACYLHYDROLASE FAMILY PROTEIN (AFU_ORTHOLOGUE AFUA_4G14700)"/>
    <property type="match status" value="1"/>
</dbReference>
<dbReference type="SUPFAM" id="SSF103515">
    <property type="entry name" value="Autotransporter"/>
    <property type="match status" value="1"/>
</dbReference>
<dbReference type="Gene3D" id="2.40.128.130">
    <property type="entry name" value="Autotransporter beta-domain"/>
    <property type="match status" value="1"/>
</dbReference>
<dbReference type="HOGENOM" id="CLU_023098_4_0_5"/>
<evidence type="ECO:0000259" key="2">
    <source>
        <dbReference type="PROSITE" id="PS51208"/>
    </source>
</evidence>
<dbReference type="PROSITE" id="PS51208">
    <property type="entry name" value="AUTOTRANSPORTER"/>
    <property type="match status" value="1"/>
</dbReference>
<dbReference type="PANTHER" id="PTHR45648">
    <property type="entry name" value="GDSL LIPASE/ACYLHYDROLASE FAMILY PROTEIN (AFU_ORTHOLOGUE AFUA_4G14700)"/>
    <property type="match status" value="1"/>
</dbReference>
<dbReference type="CDD" id="cd01846">
    <property type="entry name" value="fatty_acyltransferase_like"/>
    <property type="match status" value="1"/>
</dbReference>
<dbReference type="SMART" id="SM00869">
    <property type="entry name" value="Autotransporter"/>
    <property type="match status" value="1"/>
</dbReference>
<dbReference type="KEGG" id="acr:Acry_0915"/>
<evidence type="ECO:0000256" key="1">
    <source>
        <dbReference type="ARBA" id="ARBA00022801"/>
    </source>
</evidence>